<keyword evidence="2" id="KW-1133">Transmembrane helix</keyword>
<protein>
    <submittedName>
        <fullName evidence="3">Uncharacterized protein</fullName>
    </submittedName>
</protein>
<feature type="transmembrane region" description="Helical" evidence="2">
    <location>
        <begin position="34"/>
        <end position="55"/>
    </location>
</feature>
<keyword evidence="2" id="KW-0812">Transmembrane</keyword>
<gene>
    <name evidence="3" type="ORF">CKJ80_10320</name>
</gene>
<keyword evidence="2" id="KW-0472">Membrane</keyword>
<evidence type="ECO:0000313" key="4">
    <source>
        <dbReference type="Proteomes" id="UP000218041"/>
    </source>
</evidence>
<evidence type="ECO:0000256" key="1">
    <source>
        <dbReference type="SAM" id="MobiDB-lite"/>
    </source>
</evidence>
<evidence type="ECO:0000256" key="2">
    <source>
        <dbReference type="SAM" id="Phobius"/>
    </source>
</evidence>
<dbReference type="RefSeq" id="WP_095555617.1">
    <property type="nucleotide sequence ID" value="NZ_NSGP01000017.1"/>
</dbReference>
<sequence length="262" mass="28534">MSTPNGGQNPYAEHSTPPPTQPAGRLRLLPAYAWAVRAWVTNLIIWGPLSLICFIGLSTRFWQTFALLAVPVLISLAMQQTTVRRLKLDEIGVPGFANLLVLAFLFGLFVGGFAITLFFVFLGASMWRFDPSGHTPEQPWYEAGTTYVLLGGVLIFTAATAFVAFVPFAAADGRTSFGSAVTLGLRASVRNWFKVFIAVAAPYALMIVAVWNDLTMFPGSRYLTCGVAALVFPLLFLALAHGYRQVTEGFPLIDATANPHDR</sequence>
<proteinExistence type="predicted"/>
<feature type="transmembrane region" description="Helical" evidence="2">
    <location>
        <begin position="61"/>
        <end position="78"/>
    </location>
</feature>
<feature type="transmembrane region" description="Helical" evidence="2">
    <location>
        <begin position="99"/>
        <end position="127"/>
    </location>
</feature>
<organism evidence="3 4">
    <name type="scientific">Corynebacterium hadale</name>
    <dbReference type="NCBI Taxonomy" id="2026255"/>
    <lineage>
        <taxon>Bacteria</taxon>
        <taxon>Bacillati</taxon>
        <taxon>Actinomycetota</taxon>
        <taxon>Actinomycetes</taxon>
        <taxon>Mycobacteriales</taxon>
        <taxon>Corynebacteriaceae</taxon>
        <taxon>Corynebacterium</taxon>
    </lineage>
</organism>
<dbReference type="Proteomes" id="UP000218041">
    <property type="component" value="Unassembled WGS sequence"/>
</dbReference>
<dbReference type="AlphaFoldDB" id="A0AB36RM14"/>
<name>A0AB36RM14_9CORY</name>
<feature type="transmembrane region" description="Helical" evidence="2">
    <location>
        <begin position="192"/>
        <end position="214"/>
    </location>
</feature>
<dbReference type="EMBL" id="NSGP01000017">
    <property type="protein sequence ID" value="PAT09643.1"/>
    <property type="molecule type" value="Genomic_DNA"/>
</dbReference>
<reference evidence="3 4" key="1">
    <citation type="submission" date="2017-08" db="EMBL/GenBank/DDBJ databases">
        <title>Whole genome sequences of 6 clinical strains closest to Corynebacterium imitans.</title>
        <authorList>
            <person name="Bernier A.-M."/>
            <person name="Burdz T."/>
            <person name="Bernard K."/>
        </authorList>
    </citation>
    <scope>NUCLEOTIDE SEQUENCE [LARGE SCALE GENOMIC DNA]</scope>
    <source>
        <strain evidence="3 4">NML92-0415</strain>
    </source>
</reference>
<evidence type="ECO:0000313" key="3">
    <source>
        <dbReference type="EMBL" id="PAT09643.1"/>
    </source>
</evidence>
<accession>A0AB36RM14</accession>
<feature type="transmembrane region" description="Helical" evidence="2">
    <location>
        <begin position="220"/>
        <end position="240"/>
    </location>
</feature>
<feature type="transmembrane region" description="Helical" evidence="2">
    <location>
        <begin position="147"/>
        <end position="171"/>
    </location>
</feature>
<feature type="region of interest" description="Disordered" evidence="1">
    <location>
        <begin position="1"/>
        <end position="22"/>
    </location>
</feature>
<comment type="caution">
    <text evidence="3">The sequence shown here is derived from an EMBL/GenBank/DDBJ whole genome shotgun (WGS) entry which is preliminary data.</text>
</comment>